<reference evidence="1" key="1">
    <citation type="submission" date="2022-08" db="UniProtKB">
        <authorList>
            <consortium name="EnsemblMetazoa"/>
        </authorList>
    </citation>
    <scope>IDENTIFICATION</scope>
    <source>
        <strain evidence="1">05x7-T-G4-1.051#20</strain>
    </source>
</reference>
<name>A0A8W8IH74_MAGGI</name>
<dbReference type="Proteomes" id="UP000005408">
    <property type="component" value="Unassembled WGS sequence"/>
</dbReference>
<keyword evidence="2" id="KW-1185">Reference proteome</keyword>
<sequence length="66" mass="7560">DGTDEAYIKSFQIEKIKRDSFLKPCGKDDMYVYYNKFKGIYEAVSRADALKDEGFGMIIIPTPCQP</sequence>
<proteinExistence type="predicted"/>
<protein>
    <submittedName>
        <fullName evidence="1">Uncharacterized protein</fullName>
    </submittedName>
</protein>
<accession>A0A8W8IH74</accession>
<evidence type="ECO:0000313" key="1">
    <source>
        <dbReference type="EnsemblMetazoa" id="G14291.6:cds"/>
    </source>
</evidence>
<evidence type="ECO:0000313" key="2">
    <source>
        <dbReference type="Proteomes" id="UP000005408"/>
    </source>
</evidence>
<dbReference type="AlphaFoldDB" id="A0A8W8IH74"/>
<dbReference type="EnsemblMetazoa" id="G14291.6">
    <property type="protein sequence ID" value="G14291.6:cds"/>
    <property type="gene ID" value="G14291"/>
</dbReference>
<organism evidence="1 2">
    <name type="scientific">Magallana gigas</name>
    <name type="common">Pacific oyster</name>
    <name type="synonym">Crassostrea gigas</name>
    <dbReference type="NCBI Taxonomy" id="29159"/>
    <lineage>
        <taxon>Eukaryota</taxon>
        <taxon>Metazoa</taxon>
        <taxon>Spiralia</taxon>
        <taxon>Lophotrochozoa</taxon>
        <taxon>Mollusca</taxon>
        <taxon>Bivalvia</taxon>
        <taxon>Autobranchia</taxon>
        <taxon>Pteriomorphia</taxon>
        <taxon>Ostreida</taxon>
        <taxon>Ostreoidea</taxon>
        <taxon>Ostreidae</taxon>
        <taxon>Magallana</taxon>
    </lineage>
</organism>